<sequence>MALPNDSSLTFYTKATPNQWTYVLSLYNDVLSLKAATRKKKGGPEELIRLDNWYQEQLPKIIRSRKERHITHEELIQITKWKLIRGKHRPSLMDLVRINNEGQVLQITRKAFRRMPNISNAITALTNLKGVGPASASAILAAAYPEQVPYMADESMMATPGVEGTDYTIMEYLNYAEQIKSCSERLSAIDPDNDWNPHKVEMALWTHYLARELKPVLLDDLPAPSYPDNQGEGKENGTQQQQTPADGPDDEDSSQDEPPKKKLH</sequence>
<proteinExistence type="predicted"/>
<dbReference type="PANTHER" id="PTHR21521">
    <property type="entry name" value="AMUN, ISOFORM A"/>
    <property type="match status" value="1"/>
</dbReference>
<name>A0ABY6L4C3_9ARAC</name>
<gene>
    <name evidence="2" type="ORF">LAZ67_13001075</name>
</gene>
<dbReference type="EMBL" id="CP092875">
    <property type="protein sequence ID" value="UYV75714.1"/>
    <property type="molecule type" value="Genomic_DNA"/>
</dbReference>
<protein>
    <submittedName>
        <fullName evidence="2">Uncharacterized protein</fullName>
    </submittedName>
</protein>
<evidence type="ECO:0000313" key="2">
    <source>
        <dbReference type="EMBL" id="UYV75714.1"/>
    </source>
</evidence>
<keyword evidence="3" id="KW-1185">Reference proteome</keyword>
<feature type="region of interest" description="Disordered" evidence="1">
    <location>
        <begin position="220"/>
        <end position="264"/>
    </location>
</feature>
<dbReference type="PANTHER" id="PTHR21521:SF0">
    <property type="entry name" value="AMUN, ISOFORM A"/>
    <property type="match status" value="1"/>
</dbReference>
<dbReference type="Proteomes" id="UP001235939">
    <property type="component" value="Chromosome 13"/>
</dbReference>
<evidence type="ECO:0000313" key="3">
    <source>
        <dbReference type="Proteomes" id="UP001235939"/>
    </source>
</evidence>
<evidence type="ECO:0000256" key="1">
    <source>
        <dbReference type="SAM" id="MobiDB-lite"/>
    </source>
</evidence>
<feature type="non-terminal residue" evidence="2">
    <location>
        <position position="1"/>
    </location>
</feature>
<reference evidence="2 3" key="1">
    <citation type="submission" date="2022-01" db="EMBL/GenBank/DDBJ databases">
        <title>A chromosomal length assembly of Cordylochernes scorpioides.</title>
        <authorList>
            <person name="Zeh D."/>
            <person name="Zeh J."/>
        </authorList>
    </citation>
    <scope>NUCLEOTIDE SEQUENCE [LARGE SCALE GENOMIC DNA]</scope>
    <source>
        <strain evidence="2">IN4F17</strain>
        <tissue evidence="2">Whole Body</tissue>
    </source>
</reference>
<accession>A0ABY6L4C3</accession>
<organism evidence="2 3">
    <name type="scientific">Cordylochernes scorpioides</name>
    <dbReference type="NCBI Taxonomy" id="51811"/>
    <lineage>
        <taxon>Eukaryota</taxon>
        <taxon>Metazoa</taxon>
        <taxon>Ecdysozoa</taxon>
        <taxon>Arthropoda</taxon>
        <taxon>Chelicerata</taxon>
        <taxon>Arachnida</taxon>
        <taxon>Pseudoscorpiones</taxon>
        <taxon>Cheliferoidea</taxon>
        <taxon>Chernetidae</taxon>
        <taxon>Cordylochernes</taxon>
    </lineage>
</organism>